<protein>
    <submittedName>
        <fullName evidence="4">Uncharacterized protein</fullName>
    </submittedName>
</protein>
<feature type="coiled-coil region" evidence="1">
    <location>
        <begin position="57"/>
        <end position="133"/>
    </location>
</feature>
<organism evidence="4 5">
    <name type="scientific">Neoaquamicrobium microcysteis</name>
    <dbReference type="NCBI Taxonomy" id="2682781"/>
    <lineage>
        <taxon>Bacteria</taxon>
        <taxon>Pseudomonadati</taxon>
        <taxon>Pseudomonadota</taxon>
        <taxon>Alphaproteobacteria</taxon>
        <taxon>Hyphomicrobiales</taxon>
        <taxon>Phyllobacteriaceae</taxon>
        <taxon>Neoaquamicrobium</taxon>
    </lineage>
</organism>
<comment type="caution">
    <text evidence="4">The sequence shown here is derived from an EMBL/GenBank/DDBJ whole genome shotgun (WGS) entry which is preliminary data.</text>
</comment>
<reference evidence="4 5" key="1">
    <citation type="submission" date="2019-08" db="EMBL/GenBank/DDBJ databases">
        <authorList>
            <person name="Seo Y.L."/>
        </authorList>
    </citation>
    <scope>NUCLEOTIDE SEQUENCE [LARGE SCALE GENOMIC DNA]</scope>
    <source>
        <strain evidence="4 5">MaA-C15</strain>
    </source>
</reference>
<evidence type="ECO:0000256" key="1">
    <source>
        <dbReference type="SAM" id="Coils"/>
    </source>
</evidence>
<dbReference type="Proteomes" id="UP000323258">
    <property type="component" value="Unassembled WGS sequence"/>
</dbReference>
<keyword evidence="3" id="KW-1133">Transmembrane helix</keyword>
<gene>
    <name evidence="4" type="ORF">FY036_19215</name>
</gene>
<feature type="compositionally biased region" description="Basic and acidic residues" evidence="2">
    <location>
        <begin position="243"/>
        <end position="254"/>
    </location>
</feature>
<dbReference type="OrthoDB" id="7826912at2"/>
<accession>A0A5D4GQN9</accession>
<evidence type="ECO:0000313" key="5">
    <source>
        <dbReference type="Proteomes" id="UP000323258"/>
    </source>
</evidence>
<dbReference type="AlphaFoldDB" id="A0A5D4GQN9"/>
<evidence type="ECO:0000256" key="3">
    <source>
        <dbReference type="SAM" id="Phobius"/>
    </source>
</evidence>
<sequence>MIQSTLFFILGFLSAGFLALLVAPAIWRRAVTLTRRRVEASVPLTMDEIQAGKDSVRAELAMTIRKLEMNLKAAKEKVAAQMLEMNALRDEQKRALTERDVKSQSYQQLEARAAKLEEELAHREEDFQAVSERLVEHERKLEARDAELKKLGRMYDEASLDASSRQIEAVAHESRLDKLKADISILRNERKEADQKAREVTADNKAAREALKAEHKKVAGLERRVEQLTASLADAEDRLERRERELGRLRDKPDQGGGKAARRDEAGEAMLREQIHQLAAEVVNLTAKLDGPDSPIGKALAEKTPNGASGGTTSLADRIRALQQAAGKQ</sequence>
<keyword evidence="3" id="KW-0812">Transmembrane</keyword>
<name>A0A5D4GQN9_9HYPH</name>
<feature type="region of interest" description="Disordered" evidence="2">
    <location>
        <begin position="243"/>
        <end position="268"/>
    </location>
</feature>
<keyword evidence="3" id="KW-0472">Membrane</keyword>
<feature type="region of interest" description="Disordered" evidence="2">
    <location>
        <begin position="288"/>
        <end position="329"/>
    </location>
</feature>
<dbReference type="EMBL" id="VSZS01000067">
    <property type="protein sequence ID" value="TYR30029.1"/>
    <property type="molecule type" value="Genomic_DNA"/>
</dbReference>
<proteinExistence type="predicted"/>
<keyword evidence="5" id="KW-1185">Reference proteome</keyword>
<reference evidence="4 5" key="2">
    <citation type="submission" date="2019-09" db="EMBL/GenBank/DDBJ databases">
        <title>Mesorhizobium sp. MaA-C15 isolated from Microcystis aeruginosa.</title>
        <authorList>
            <person name="Jeong S.E."/>
            <person name="Jin H.M."/>
            <person name="Jeon C.O."/>
        </authorList>
    </citation>
    <scope>NUCLEOTIDE SEQUENCE [LARGE SCALE GENOMIC DNA]</scope>
    <source>
        <strain evidence="4 5">MaA-C15</strain>
    </source>
</reference>
<dbReference type="Gene3D" id="1.10.287.1490">
    <property type="match status" value="1"/>
</dbReference>
<evidence type="ECO:0000313" key="4">
    <source>
        <dbReference type="EMBL" id="TYR30029.1"/>
    </source>
</evidence>
<dbReference type="RefSeq" id="WP_148916387.1">
    <property type="nucleotide sequence ID" value="NZ_VSZS01000067.1"/>
</dbReference>
<evidence type="ECO:0000256" key="2">
    <source>
        <dbReference type="SAM" id="MobiDB-lite"/>
    </source>
</evidence>
<feature type="transmembrane region" description="Helical" evidence="3">
    <location>
        <begin position="6"/>
        <end position="27"/>
    </location>
</feature>
<keyword evidence="1" id="KW-0175">Coiled coil</keyword>